<keyword evidence="11" id="KW-0862">Zinc</keyword>
<feature type="domain" description="B box-type" evidence="24">
    <location>
        <begin position="111"/>
        <end position="158"/>
    </location>
</feature>
<evidence type="ECO:0000256" key="1">
    <source>
        <dbReference type="ARBA" id="ARBA00000900"/>
    </source>
</evidence>
<feature type="region of interest" description="Disordered" evidence="20">
    <location>
        <begin position="1062"/>
        <end position="1099"/>
    </location>
</feature>
<dbReference type="SMART" id="SM00297">
    <property type="entry name" value="BROMO"/>
    <property type="match status" value="1"/>
</dbReference>
<keyword evidence="12" id="KW-0805">Transcription regulation</keyword>
<evidence type="ECO:0000256" key="11">
    <source>
        <dbReference type="ARBA" id="ARBA00022833"/>
    </source>
</evidence>
<feature type="region of interest" description="Disordered" evidence="20">
    <location>
        <begin position="1"/>
        <end position="24"/>
    </location>
</feature>
<keyword evidence="10" id="KW-0833">Ubl conjugation pathway</keyword>
<dbReference type="GO" id="GO:0061630">
    <property type="term" value="F:ubiquitin protein ligase activity"/>
    <property type="evidence" value="ECO:0007669"/>
    <property type="project" value="UniProtKB-EC"/>
</dbReference>
<evidence type="ECO:0000256" key="18">
    <source>
        <dbReference type="PROSITE-ProRule" id="PRU00024"/>
    </source>
</evidence>
<feature type="compositionally biased region" description="Basic and acidic residues" evidence="20">
    <location>
        <begin position="798"/>
        <end position="817"/>
    </location>
</feature>
<dbReference type="PROSITE" id="PS50014">
    <property type="entry name" value="BROMODOMAIN_2"/>
    <property type="match status" value="1"/>
</dbReference>
<comment type="pathway">
    <text evidence="3">Protein modification; protein ubiquitination.</text>
</comment>
<feature type="region of interest" description="Disordered" evidence="20">
    <location>
        <begin position="404"/>
        <end position="475"/>
    </location>
</feature>
<evidence type="ECO:0000256" key="17">
    <source>
        <dbReference type="ARBA" id="ARBA00023242"/>
    </source>
</evidence>
<proteinExistence type="predicted"/>
<feature type="domain" description="RING-type" evidence="23">
    <location>
        <begin position="34"/>
        <end position="84"/>
    </location>
</feature>
<dbReference type="PROSITE" id="PS50016">
    <property type="entry name" value="ZF_PHD_2"/>
    <property type="match status" value="1"/>
</dbReference>
<reference evidence="26" key="2">
    <citation type="submission" date="2025-08" db="UniProtKB">
        <authorList>
            <consortium name="RefSeq"/>
        </authorList>
    </citation>
    <scope>IDENTIFICATION</scope>
    <source>
        <strain evidence="26">S238N-H82</strain>
        <tissue evidence="26">Testes</tissue>
    </source>
</reference>
<dbReference type="OMA" id="ICQNCVM"/>
<dbReference type="Proteomes" id="UP000001554">
    <property type="component" value="Chromosome 4"/>
</dbReference>
<dbReference type="SUPFAM" id="SSF57903">
    <property type="entry name" value="FYVE/PHD zinc finger"/>
    <property type="match status" value="1"/>
</dbReference>
<dbReference type="Pfam" id="PF00643">
    <property type="entry name" value="zf-B_box"/>
    <property type="match status" value="1"/>
</dbReference>
<evidence type="ECO:0000256" key="12">
    <source>
        <dbReference type="ARBA" id="ARBA00023015"/>
    </source>
</evidence>
<dbReference type="SMART" id="SM00336">
    <property type="entry name" value="BBOX"/>
    <property type="match status" value="2"/>
</dbReference>
<evidence type="ECO:0000256" key="20">
    <source>
        <dbReference type="SAM" id="MobiDB-lite"/>
    </source>
</evidence>
<feature type="compositionally biased region" description="Low complexity" evidence="20">
    <location>
        <begin position="640"/>
        <end position="656"/>
    </location>
</feature>
<dbReference type="SMART" id="SM00249">
    <property type="entry name" value="PHD"/>
    <property type="match status" value="2"/>
</dbReference>
<evidence type="ECO:0000256" key="15">
    <source>
        <dbReference type="ARBA" id="ARBA00023125"/>
    </source>
</evidence>
<keyword evidence="17" id="KW-0539">Nucleus</keyword>
<dbReference type="CDD" id="cd19805">
    <property type="entry name" value="Bbox1_TIF1"/>
    <property type="match status" value="1"/>
</dbReference>
<dbReference type="SMART" id="SM00184">
    <property type="entry name" value="RING"/>
    <property type="match status" value="2"/>
</dbReference>
<evidence type="ECO:0000313" key="25">
    <source>
        <dbReference type="Proteomes" id="UP000001554"/>
    </source>
</evidence>
<evidence type="ECO:0000256" key="6">
    <source>
        <dbReference type="ARBA" id="ARBA00022679"/>
    </source>
</evidence>
<dbReference type="GO" id="GO:0000785">
    <property type="term" value="C:chromatin"/>
    <property type="evidence" value="ECO:0000318"/>
    <property type="project" value="GO_Central"/>
</dbReference>
<name>A0A9J7MPC3_BRAFL</name>
<accession>A0A9J7MPC3</accession>
<dbReference type="PANTHER" id="PTHR45915">
    <property type="entry name" value="TRANSCRIPTION INTERMEDIARY FACTOR"/>
    <property type="match status" value="1"/>
</dbReference>
<keyword evidence="9 18" id="KW-0863">Zinc-finger</keyword>
<sequence length="1099" mass="120968">MAENPQQQPPAAQEPHQEPRETEARPVPSLLLSCAVCKSEACHEPKLFPCLHTACRACILANSNVAGPGAQGGIQAKVKCPKCHAEAHISELIDNFFIQDAKAHGEDNQPSSDPQCTSCEENSLATAFCEDCSDWLCETCVQAHGRVKITKEHQLQNKEEALAAQAAMASQRPLFCPLHRQEQLKLYCETCDKLTCRDCQLLEHKEHRYAFVNEASQNHKQFLQTLVTKLQEKKSYIQMARAKIRERYRDVQETEKKMVQEIKAFMFMLITEINKRGKQLLTELQHTTKDRMNKLKAQDDEIHRLSVAIDHCANFADFAVNLGNNTALLYSKRHITNQLKNILRTRCEPNPCVPSAMKFMVDGTFVAQYISRLGALIVEGDQLQMAQERQRQLHQQQQQLQQQQQQHLQKQQQQQQQAASQQRHVPTSSGIRPPPPLVPRPVPPTSSAVHPTHGSQQPTGMTHRPTLQQQQHQMRQLQAYLQRAQAQAQLQQVSPSAAAAAAAAYQQGKQLQGFTGAVPQQQVPTSSGMVNLNSLPKLQSVPPLTQEQLQALAQKAASLANLQRAQPSRQQSAAAHLHGMMQSAARPQNHNRNHIRPQIVGPQNHNRNHIRPQMFPHIPASSAAQPGTSAAHPPQPPAYPQQRPLAPANPSAAPPSMHQGMAALPREEERVDSGIASSPSDNGQAQPSSPRLQVPMPLSESRPYNGQIIVLHNVPYLCLEMVNSPPENAAGGAAGAEGQRSRSRPSSRDSAGFQPQVPLQDVLKDVKKEKSNSGASCSFAAGSQGEPGSTSTNTNVRVKQEKGLSHTCGRGEGDHESLSTGASASATTELPPATTGLPVSNTGLPLPTAADALAAMDAQPTHNPEDPNEDWCAVCHNGGDLLCCDTCPKVYHLTCHVPNIPAMPSGDFMCTLCEELPEADTTPISEHGNKRKAPTGIPERDLKVCEKILLELFSHEHSVPFHDPVPTSVPNYHKIIAHPMDLTTIESKLHRKHFNHYQSMEEFIYGIALVLTNCAKYNLPVSDMGKAGKEVEAWTERLLTYHAPEFLSSFLVYMRRCGEETVGSASGSGVTEPKKRRAPSGDRRKTEEKSSKEPIVHIR</sequence>
<evidence type="ECO:0000259" key="22">
    <source>
        <dbReference type="PROSITE" id="PS50016"/>
    </source>
</evidence>
<feature type="compositionally biased region" description="Low complexity" evidence="20">
    <location>
        <begin position="404"/>
        <end position="424"/>
    </location>
</feature>
<dbReference type="InterPro" id="IPR036427">
    <property type="entry name" value="Bromodomain-like_sf"/>
</dbReference>
<dbReference type="Gene3D" id="3.30.160.60">
    <property type="entry name" value="Classic Zinc Finger"/>
    <property type="match status" value="1"/>
</dbReference>
<dbReference type="InterPro" id="IPR000315">
    <property type="entry name" value="Znf_B-box"/>
</dbReference>
<keyword evidence="15" id="KW-0238">DNA-binding</keyword>
<dbReference type="InterPro" id="IPR019786">
    <property type="entry name" value="Zinc_finger_PHD-type_CS"/>
</dbReference>
<dbReference type="GeneID" id="118414614"/>
<dbReference type="SUPFAM" id="SSF57850">
    <property type="entry name" value="RING/U-box"/>
    <property type="match status" value="1"/>
</dbReference>
<feature type="compositionally biased region" description="Polar residues" evidence="20">
    <location>
        <begin position="445"/>
        <end position="460"/>
    </location>
</feature>
<dbReference type="GO" id="GO:0005634">
    <property type="term" value="C:nucleus"/>
    <property type="evidence" value="ECO:0007669"/>
    <property type="project" value="UniProtKB-SubCell"/>
</dbReference>
<keyword evidence="16" id="KW-0804">Transcription</keyword>
<evidence type="ECO:0000256" key="19">
    <source>
        <dbReference type="PROSITE-ProRule" id="PRU00035"/>
    </source>
</evidence>
<evidence type="ECO:0000256" key="4">
    <source>
        <dbReference type="ARBA" id="ARBA00012483"/>
    </source>
</evidence>
<dbReference type="InterPro" id="IPR001841">
    <property type="entry name" value="Znf_RING"/>
</dbReference>
<feature type="compositionally biased region" description="Pro residues" evidence="20">
    <location>
        <begin position="432"/>
        <end position="444"/>
    </location>
</feature>
<keyword evidence="5" id="KW-0678">Repressor</keyword>
<feature type="region of interest" description="Disordered" evidence="20">
    <location>
        <begin position="728"/>
        <end position="846"/>
    </location>
</feature>
<dbReference type="GO" id="GO:0003677">
    <property type="term" value="F:DNA binding"/>
    <property type="evidence" value="ECO:0007669"/>
    <property type="project" value="UniProtKB-KW"/>
</dbReference>
<dbReference type="InterPro" id="IPR013083">
    <property type="entry name" value="Znf_RING/FYVE/PHD"/>
</dbReference>
<reference evidence="25" key="1">
    <citation type="journal article" date="2020" name="Nat. Ecol. Evol.">
        <title>Deeply conserved synteny resolves early events in vertebrate evolution.</title>
        <authorList>
            <person name="Simakov O."/>
            <person name="Marletaz F."/>
            <person name="Yue J.X."/>
            <person name="O'Connell B."/>
            <person name="Jenkins J."/>
            <person name="Brandt A."/>
            <person name="Calef R."/>
            <person name="Tung C.H."/>
            <person name="Huang T.K."/>
            <person name="Schmutz J."/>
            <person name="Satoh N."/>
            <person name="Yu J.K."/>
            <person name="Putnam N.H."/>
            <person name="Green R.E."/>
            <person name="Rokhsar D.S."/>
        </authorList>
    </citation>
    <scope>NUCLEOTIDE SEQUENCE [LARGE SCALE GENOMIC DNA]</scope>
    <source>
        <strain evidence="25">S238N-H82</strain>
    </source>
</reference>
<evidence type="ECO:0000256" key="8">
    <source>
        <dbReference type="ARBA" id="ARBA00022737"/>
    </source>
</evidence>
<dbReference type="Pfam" id="PF00439">
    <property type="entry name" value="Bromodomain"/>
    <property type="match status" value="1"/>
</dbReference>
<dbReference type="PANTHER" id="PTHR45915:SF6">
    <property type="entry name" value="E3 UBIQUITIN-PROTEIN LIGASE TRIM33"/>
    <property type="match status" value="1"/>
</dbReference>
<feature type="compositionally biased region" description="Low complexity" evidence="20">
    <location>
        <begin position="560"/>
        <end position="575"/>
    </location>
</feature>
<feature type="domain" description="B box-type" evidence="24">
    <location>
        <begin position="171"/>
        <end position="212"/>
    </location>
</feature>
<dbReference type="AlphaFoldDB" id="A0A9J7MPC3"/>
<dbReference type="SMART" id="SM00502">
    <property type="entry name" value="BBC"/>
    <property type="match status" value="1"/>
</dbReference>
<dbReference type="SUPFAM" id="SSF57845">
    <property type="entry name" value="B-box zinc-binding domain"/>
    <property type="match status" value="1"/>
</dbReference>
<evidence type="ECO:0000313" key="26">
    <source>
        <dbReference type="RefSeq" id="XP_035674676.1"/>
    </source>
</evidence>
<comment type="catalytic activity">
    <reaction evidence="1">
        <text>S-ubiquitinyl-[E2 ubiquitin-conjugating enzyme]-L-cysteine + [acceptor protein]-L-lysine = [E2 ubiquitin-conjugating enzyme]-L-cysteine + N(6)-ubiquitinyl-[acceptor protein]-L-lysine.</text>
        <dbReference type="EC" id="2.3.2.27"/>
    </reaction>
</comment>
<evidence type="ECO:0000259" key="21">
    <source>
        <dbReference type="PROSITE" id="PS50014"/>
    </source>
</evidence>
<dbReference type="InterPro" id="IPR003649">
    <property type="entry name" value="Bbox_C"/>
</dbReference>
<dbReference type="InterPro" id="IPR019787">
    <property type="entry name" value="Znf_PHD-finger"/>
</dbReference>
<evidence type="ECO:0000256" key="10">
    <source>
        <dbReference type="ARBA" id="ARBA00022786"/>
    </source>
</evidence>
<dbReference type="InterPro" id="IPR001965">
    <property type="entry name" value="Znf_PHD"/>
</dbReference>
<evidence type="ECO:0000256" key="7">
    <source>
        <dbReference type="ARBA" id="ARBA00022723"/>
    </source>
</evidence>
<feature type="compositionally biased region" description="Polar residues" evidence="20">
    <location>
        <begin position="675"/>
        <end position="691"/>
    </location>
</feature>
<keyword evidence="6" id="KW-0808">Transferase</keyword>
<dbReference type="EC" id="2.3.2.27" evidence="4"/>
<dbReference type="PROSITE" id="PS01359">
    <property type="entry name" value="ZF_PHD_1"/>
    <property type="match status" value="1"/>
</dbReference>
<dbReference type="CDD" id="cd15541">
    <property type="entry name" value="PHD_TIF1_like"/>
    <property type="match status" value="1"/>
</dbReference>
<feature type="domain" description="PHD-type" evidence="22">
    <location>
        <begin position="869"/>
        <end position="916"/>
    </location>
</feature>
<dbReference type="FunFam" id="3.30.160.60:FF:000074">
    <property type="entry name" value="Tripartite motif containing 66"/>
    <property type="match status" value="1"/>
</dbReference>
<evidence type="ECO:0000259" key="24">
    <source>
        <dbReference type="PROSITE" id="PS50119"/>
    </source>
</evidence>
<dbReference type="OrthoDB" id="1870062at2759"/>
<feature type="compositionally biased region" description="Basic and acidic residues" evidence="20">
    <location>
        <begin position="15"/>
        <end position="24"/>
    </location>
</feature>
<keyword evidence="7" id="KW-0479">Metal-binding</keyword>
<comment type="subcellular location">
    <subcellularLocation>
        <location evidence="2">Nucleus</location>
    </subcellularLocation>
</comment>
<organism evidence="25 26">
    <name type="scientific">Branchiostoma floridae</name>
    <name type="common">Florida lancelet</name>
    <name type="synonym">Amphioxus</name>
    <dbReference type="NCBI Taxonomy" id="7739"/>
    <lineage>
        <taxon>Eukaryota</taxon>
        <taxon>Metazoa</taxon>
        <taxon>Chordata</taxon>
        <taxon>Cephalochordata</taxon>
        <taxon>Leptocardii</taxon>
        <taxon>Amphioxiformes</taxon>
        <taxon>Branchiostomatidae</taxon>
        <taxon>Branchiostoma</taxon>
    </lineage>
</organism>
<keyword evidence="13" id="KW-0175">Coiled coil</keyword>
<protein>
    <recommendedName>
        <fullName evidence="4">RING-type E3 ubiquitin transferase</fullName>
        <ecNumber evidence="4">2.3.2.27</ecNumber>
    </recommendedName>
</protein>
<evidence type="ECO:0000256" key="14">
    <source>
        <dbReference type="ARBA" id="ARBA00023117"/>
    </source>
</evidence>
<dbReference type="GO" id="GO:0008270">
    <property type="term" value="F:zinc ion binding"/>
    <property type="evidence" value="ECO:0007669"/>
    <property type="project" value="UniProtKB-KW"/>
</dbReference>
<dbReference type="RefSeq" id="XP_035674676.1">
    <property type="nucleotide sequence ID" value="XM_035818783.1"/>
</dbReference>
<keyword evidence="14 19" id="KW-0103">Bromodomain</keyword>
<evidence type="ECO:0000256" key="2">
    <source>
        <dbReference type="ARBA" id="ARBA00004123"/>
    </source>
</evidence>
<gene>
    <name evidence="26" type="primary">LOC118414614</name>
</gene>
<dbReference type="InterPro" id="IPR011011">
    <property type="entry name" value="Znf_FYVE_PHD"/>
</dbReference>
<keyword evidence="8" id="KW-0677">Repeat</keyword>
<dbReference type="InterPro" id="IPR001487">
    <property type="entry name" value="Bromodomain"/>
</dbReference>
<feature type="domain" description="Bromo" evidence="21">
    <location>
        <begin position="953"/>
        <end position="1025"/>
    </location>
</feature>
<evidence type="ECO:0000256" key="9">
    <source>
        <dbReference type="ARBA" id="ARBA00022771"/>
    </source>
</evidence>
<evidence type="ECO:0000256" key="16">
    <source>
        <dbReference type="ARBA" id="ARBA00023163"/>
    </source>
</evidence>
<dbReference type="PROSITE" id="PS50119">
    <property type="entry name" value="ZF_BBOX"/>
    <property type="match status" value="2"/>
</dbReference>
<feature type="compositionally biased region" description="Polar residues" evidence="20">
    <location>
        <begin position="786"/>
        <end position="797"/>
    </location>
</feature>
<dbReference type="Gene3D" id="3.30.40.10">
    <property type="entry name" value="Zinc/RING finger domain, C3HC4 (zinc finger)"/>
    <property type="match status" value="2"/>
</dbReference>
<dbReference type="InterPro" id="IPR018957">
    <property type="entry name" value="Znf_C3HC4_RING-type"/>
</dbReference>
<evidence type="ECO:0000256" key="13">
    <source>
        <dbReference type="ARBA" id="ARBA00023054"/>
    </source>
</evidence>
<feature type="compositionally biased region" description="Low complexity" evidence="20">
    <location>
        <begin position="1"/>
        <end position="14"/>
    </location>
</feature>
<keyword evidence="25" id="KW-1185">Reference proteome</keyword>
<dbReference type="Pfam" id="PF00628">
    <property type="entry name" value="PHD"/>
    <property type="match status" value="1"/>
</dbReference>
<dbReference type="SUPFAM" id="SSF47370">
    <property type="entry name" value="Bromodomain"/>
    <property type="match status" value="1"/>
</dbReference>
<evidence type="ECO:0000256" key="5">
    <source>
        <dbReference type="ARBA" id="ARBA00022491"/>
    </source>
</evidence>
<feature type="compositionally biased region" description="Basic and acidic residues" evidence="20">
    <location>
        <begin position="762"/>
        <end position="771"/>
    </location>
</feature>
<dbReference type="PROSITE" id="PS50089">
    <property type="entry name" value="ZF_RING_2"/>
    <property type="match status" value="1"/>
</dbReference>
<dbReference type="Pfam" id="PF00097">
    <property type="entry name" value="zf-C3HC4"/>
    <property type="match status" value="1"/>
</dbReference>
<evidence type="ECO:0000259" key="23">
    <source>
        <dbReference type="PROSITE" id="PS50089"/>
    </source>
</evidence>
<dbReference type="Gene3D" id="1.20.920.10">
    <property type="entry name" value="Bromodomain-like"/>
    <property type="match status" value="1"/>
</dbReference>
<dbReference type="FunFam" id="3.30.40.10:FF:000123">
    <property type="entry name" value="E3 ubiquitin-protein ligase TRIM33"/>
    <property type="match status" value="1"/>
</dbReference>
<feature type="region of interest" description="Disordered" evidence="20">
    <location>
        <begin position="560"/>
        <end position="699"/>
    </location>
</feature>
<feature type="compositionally biased region" description="Basic and acidic residues" evidence="20">
    <location>
        <begin position="1079"/>
        <end position="1099"/>
    </location>
</feature>
<evidence type="ECO:0000256" key="3">
    <source>
        <dbReference type="ARBA" id="ARBA00004906"/>
    </source>
</evidence>
<feature type="compositionally biased region" description="Low complexity" evidence="20">
    <location>
        <begin position="819"/>
        <end position="828"/>
    </location>
</feature>